<dbReference type="Proteomes" id="UP000182544">
    <property type="component" value="Unassembled WGS sequence"/>
</dbReference>
<dbReference type="RefSeq" id="WP_171946637.1">
    <property type="nucleotide sequence ID" value="NZ_FPKV01000003.1"/>
</dbReference>
<proteinExistence type="predicted"/>
<gene>
    <name evidence="2" type="ORF">SAMN05428642_10397</name>
</gene>
<keyword evidence="1" id="KW-0472">Membrane</keyword>
<name>A0A1K2ILY0_9FLAO</name>
<keyword evidence="3" id="KW-1185">Reference proteome</keyword>
<keyword evidence="1" id="KW-1133">Transmembrane helix</keyword>
<reference evidence="2 3" key="1">
    <citation type="submission" date="2016-10" db="EMBL/GenBank/DDBJ databases">
        <authorList>
            <person name="de Groot N.N."/>
        </authorList>
    </citation>
    <scope>NUCLEOTIDE SEQUENCE [LARGE SCALE GENOMIC DNA]</scope>
    <source>
        <strain evidence="2 3">DSM 18180</strain>
    </source>
</reference>
<dbReference type="EMBL" id="FPKV01000003">
    <property type="protein sequence ID" value="SFZ93375.1"/>
    <property type="molecule type" value="Genomic_DNA"/>
</dbReference>
<evidence type="ECO:0000313" key="2">
    <source>
        <dbReference type="EMBL" id="SFZ93375.1"/>
    </source>
</evidence>
<protein>
    <submittedName>
        <fullName evidence="2">Uncharacterized protein</fullName>
    </submittedName>
</protein>
<organism evidence="2 3">
    <name type="scientific">Flaviramulus basaltis</name>
    <dbReference type="NCBI Taxonomy" id="369401"/>
    <lineage>
        <taxon>Bacteria</taxon>
        <taxon>Pseudomonadati</taxon>
        <taxon>Bacteroidota</taxon>
        <taxon>Flavobacteriia</taxon>
        <taxon>Flavobacteriales</taxon>
        <taxon>Flavobacteriaceae</taxon>
        <taxon>Flaviramulus</taxon>
    </lineage>
</organism>
<dbReference type="PROSITE" id="PS51257">
    <property type="entry name" value="PROKAR_LIPOPROTEIN"/>
    <property type="match status" value="1"/>
</dbReference>
<evidence type="ECO:0000256" key="1">
    <source>
        <dbReference type="SAM" id="Phobius"/>
    </source>
</evidence>
<evidence type="ECO:0000313" key="3">
    <source>
        <dbReference type="Proteomes" id="UP000182544"/>
    </source>
</evidence>
<feature type="transmembrane region" description="Helical" evidence="1">
    <location>
        <begin position="21"/>
        <end position="43"/>
    </location>
</feature>
<sequence length="51" mass="5931">MPLFPKKDKLFNDYNDNYINSYRQTALSGLAMACIGGSIYGIYKLVEWLFF</sequence>
<dbReference type="AlphaFoldDB" id="A0A1K2ILY0"/>
<accession>A0A1K2ILY0</accession>
<keyword evidence="1" id="KW-0812">Transmembrane</keyword>